<dbReference type="AlphaFoldDB" id="A0A2P5BAA0"/>
<gene>
    <name evidence="2" type="ORF">PanWU01x14_256990</name>
</gene>
<reference evidence="3" key="1">
    <citation type="submission" date="2016-06" db="EMBL/GenBank/DDBJ databases">
        <title>Parallel loss of symbiosis genes in relatives of nitrogen-fixing non-legume Parasponia.</title>
        <authorList>
            <person name="Van Velzen R."/>
            <person name="Holmer R."/>
            <person name="Bu F."/>
            <person name="Rutten L."/>
            <person name="Van Zeijl A."/>
            <person name="Liu W."/>
            <person name="Santuari L."/>
            <person name="Cao Q."/>
            <person name="Sharma T."/>
            <person name="Shen D."/>
            <person name="Roswanjaya Y."/>
            <person name="Wardhani T."/>
            <person name="Kalhor M.S."/>
            <person name="Jansen J."/>
            <person name="Van den Hoogen J."/>
            <person name="Gungor B."/>
            <person name="Hartog M."/>
            <person name="Hontelez J."/>
            <person name="Verver J."/>
            <person name="Yang W.-C."/>
            <person name="Schijlen E."/>
            <person name="Repin R."/>
            <person name="Schilthuizen M."/>
            <person name="Schranz E."/>
            <person name="Heidstra R."/>
            <person name="Miyata K."/>
            <person name="Fedorova E."/>
            <person name="Kohlen W."/>
            <person name="Bisseling T."/>
            <person name="Smit S."/>
            <person name="Geurts R."/>
        </authorList>
    </citation>
    <scope>NUCLEOTIDE SEQUENCE [LARGE SCALE GENOMIC DNA]</scope>
    <source>
        <strain evidence="3">cv. WU1-14</strain>
    </source>
</reference>
<dbReference type="Proteomes" id="UP000237105">
    <property type="component" value="Unassembled WGS sequence"/>
</dbReference>
<evidence type="ECO:0000256" key="1">
    <source>
        <dbReference type="SAM" id="MobiDB-lite"/>
    </source>
</evidence>
<name>A0A2P5BAA0_PARAD</name>
<protein>
    <submittedName>
        <fullName evidence="2">Uncharacterized protein</fullName>
    </submittedName>
</protein>
<sequence length="55" mass="6261">MLNVHEAADVLLKQLEEIRAEEEELKRKKKQEKAKTESCAAGKHDSKIKIAEDTV</sequence>
<accession>A0A2P5BAA0</accession>
<feature type="region of interest" description="Disordered" evidence="1">
    <location>
        <begin position="25"/>
        <end position="44"/>
    </location>
</feature>
<evidence type="ECO:0000313" key="2">
    <source>
        <dbReference type="EMBL" id="PON45707.1"/>
    </source>
</evidence>
<evidence type="ECO:0000313" key="3">
    <source>
        <dbReference type="Proteomes" id="UP000237105"/>
    </source>
</evidence>
<proteinExistence type="predicted"/>
<keyword evidence="3" id="KW-1185">Reference proteome</keyword>
<comment type="caution">
    <text evidence="2">The sequence shown here is derived from an EMBL/GenBank/DDBJ whole genome shotgun (WGS) entry which is preliminary data.</text>
</comment>
<dbReference type="EMBL" id="JXTB01000325">
    <property type="protein sequence ID" value="PON45707.1"/>
    <property type="molecule type" value="Genomic_DNA"/>
</dbReference>
<organism evidence="2 3">
    <name type="scientific">Parasponia andersonii</name>
    <name type="common">Sponia andersonii</name>
    <dbReference type="NCBI Taxonomy" id="3476"/>
    <lineage>
        <taxon>Eukaryota</taxon>
        <taxon>Viridiplantae</taxon>
        <taxon>Streptophyta</taxon>
        <taxon>Embryophyta</taxon>
        <taxon>Tracheophyta</taxon>
        <taxon>Spermatophyta</taxon>
        <taxon>Magnoliopsida</taxon>
        <taxon>eudicotyledons</taxon>
        <taxon>Gunneridae</taxon>
        <taxon>Pentapetalae</taxon>
        <taxon>rosids</taxon>
        <taxon>fabids</taxon>
        <taxon>Rosales</taxon>
        <taxon>Cannabaceae</taxon>
        <taxon>Parasponia</taxon>
    </lineage>
</organism>